<protein>
    <submittedName>
        <fullName evidence="2">Uncharacterized protein</fullName>
    </submittedName>
</protein>
<evidence type="ECO:0000256" key="1">
    <source>
        <dbReference type="SAM" id="MobiDB-lite"/>
    </source>
</evidence>
<proteinExistence type="predicted"/>
<sequence>MKDEKNRKASEYDYEALANWVRGRACGPCRSKDETSIVYDAGLHKSCQRCERLADWLQGKPIVESTLHEIMLWVESKRQQKSEWGDISKILLFASRHFLSNPEVSETTLPEIEFDESILQNDAWSSENESDAGFDNYFKDDWQ</sequence>
<dbReference type="AlphaFoldDB" id="A0A075GH51"/>
<name>A0A075GH51_9EURY</name>
<accession>A0A075GH51</accession>
<evidence type="ECO:0000313" key="2">
    <source>
        <dbReference type="EMBL" id="AIF01277.1"/>
    </source>
</evidence>
<feature type="region of interest" description="Disordered" evidence="1">
    <location>
        <begin position="123"/>
        <end position="143"/>
    </location>
</feature>
<dbReference type="EMBL" id="KF900616">
    <property type="protein sequence ID" value="AIF01277.1"/>
    <property type="molecule type" value="Genomic_DNA"/>
</dbReference>
<organism evidence="2">
    <name type="scientific">uncultured marine group II/III euryarchaeote KM3_144_H10</name>
    <dbReference type="NCBI Taxonomy" id="1457880"/>
    <lineage>
        <taxon>Archaea</taxon>
        <taxon>Methanobacteriati</taxon>
        <taxon>Methanobacteriota</taxon>
        <taxon>environmental samples</taxon>
    </lineage>
</organism>
<reference evidence="2" key="1">
    <citation type="journal article" date="2014" name="Genome Biol. Evol.">
        <title>Pangenome evidence for extensive interdomain horizontal transfer affecting lineage core and shell genes in uncultured planktonic thaumarchaeota and euryarchaeota.</title>
        <authorList>
            <person name="Deschamps P."/>
            <person name="Zivanovic Y."/>
            <person name="Moreira D."/>
            <person name="Rodriguez-Valera F."/>
            <person name="Lopez-Garcia P."/>
        </authorList>
    </citation>
    <scope>NUCLEOTIDE SEQUENCE</scope>
</reference>